<protein>
    <recommendedName>
        <fullName evidence="11 12">Galactokinase</fullName>
        <ecNumber evidence="11 12">2.7.1.6</ecNumber>
    </recommendedName>
    <alternativeName>
        <fullName evidence="11">Galactose kinase</fullName>
    </alternativeName>
</protein>
<dbReference type="FunFam" id="3.30.70.890:FF:000001">
    <property type="entry name" value="Galactokinase"/>
    <property type="match status" value="1"/>
</dbReference>
<comment type="catalytic activity">
    <reaction evidence="11">
        <text>alpha-D-galactose + ATP = alpha-D-galactose 1-phosphate + ADP + H(+)</text>
        <dbReference type="Rhea" id="RHEA:13553"/>
        <dbReference type="ChEBI" id="CHEBI:15378"/>
        <dbReference type="ChEBI" id="CHEBI:28061"/>
        <dbReference type="ChEBI" id="CHEBI:30616"/>
        <dbReference type="ChEBI" id="CHEBI:58336"/>
        <dbReference type="ChEBI" id="CHEBI:456216"/>
        <dbReference type="EC" id="2.7.1.6"/>
    </reaction>
</comment>
<evidence type="ECO:0000256" key="11">
    <source>
        <dbReference type="HAMAP-Rule" id="MF_00246"/>
    </source>
</evidence>
<dbReference type="InterPro" id="IPR006206">
    <property type="entry name" value="Mevalonate/galactokinase"/>
</dbReference>
<dbReference type="GO" id="GO:0004335">
    <property type="term" value="F:galactokinase activity"/>
    <property type="evidence" value="ECO:0007669"/>
    <property type="project" value="UniProtKB-UniRule"/>
</dbReference>
<keyword evidence="10 11" id="KW-0119">Carbohydrate metabolism</keyword>
<dbReference type="InterPro" id="IPR019539">
    <property type="entry name" value="GalKase_N"/>
</dbReference>
<dbReference type="Pfam" id="PF00288">
    <property type="entry name" value="GHMP_kinases_N"/>
    <property type="match status" value="1"/>
</dbReference>
<dbReference type="EMBL" id="JAEQMG010000021">
    <property type="protein sequence ID" value="MBK6087292.1"/>
    <property type="molecule type" value="Genomic_DNA"/>
</dbReference>
<evidence type="ECO:0000256" key="4">
    <source>
        <dbReference type="ARBA" id="ARBA00022723"/>
    </source>
</evidence>
<feature type="binding site" evidence="11">
    <location>
        <position position="66"/>
    </location>
    <ligand>
        <name>ATP</name>
        <dbReference type="ChEBI" id="CHEBI:30616"/>
    </ligand>
</feature>
<keyword evidence="7 11" id="KW-0067">ATP-binding</keyword>
<dbReference type="PROSITE" id="PS00106">
    <property type="entry name" value="GALACTOKINASE"/>
    <property type="match status" value="1"/>
</dbReference>
<proteinExistence type="inferred from homology"/>
<organism evidence="16 17">
    <name type="scientific">Ruminococcus difficilis</name>
    <dbReference type="NCBI Taxonomy" id="2763069"/>
    <lineage>
        <taxon>Bacteria</taxon>
        <taxon>Bacillati</taxon>
        <taxon>Bacillota</taxon>
        <taxon>Clostridia</taxon>
        <taxon>Eubacteriales</taxon>
        <taxon>Oscillospiraceae</taxon>
        <taxon>Ruminococcus</taxon>
    </lineage>
</organism>
<dbReference type="InterPro" id="IPR006204">
    <property type="entry name" value="GHMP_kinase_N_dom"/>
</dbReference>
<dbReference type="FunFam" id="3.30.230.10:FF:000017">
    <property type="entry name" value="Galactokinase"/>
    <property type="match status" value="1"/>
</dbReference>
<evidence type="ECO:0000256" key="2">
    <source>
        <dbReference type="ARBA" id="ARBA00022490"/>
    </source>
</evidence>
<keyword evidence="4 11" id="KW-0479">Metal-binding</keyword>
<dbReference type="PANTHER" id="PTHR10457:SF7">
    <property type="entry name" value="GALACTOKINASE-RELATED"/>
    <property type="match status" value="1"/>
</dbReference>
<feature type="domain" description="Galactokinase N-terminal" evidence="15">
    <location>
        <begin position="9"/>
        <end position="55"/>
    </location>
</feature>
<comment type="function">
    <text evidence="11">Catalyzes the transfer of the gamma-phosphate of ATP to D-galactose to form alpha-D-galactose-1-phosphate (Gal-1-P).</text>
</comment>
<keyword evidence="8 11" id="KW-0460">Magnesium</keyword>
<dbReference type="InterPro" id="IPR013750">
    <property type="entry name" value="GHMP_kinase_C_dom"/>
</dbReference>
<evidence type="ECO:0000256" key="5">
    <source>
        <dbReference type="ARBA" id="ARBA00022741"/>
    </source>
</evidence>
<comment type="subcellular location">
    <subcellularLocation>
        <location evidence="11">Cytoplasm</location>
    </subcellularLocation>
</comment>
<evidence type="ECO:0000256" key="3">
    <source>
        <dbReference type="ARBA" id="ARBA00022679"/>
    </source>
</evidence>
<dbReference type="InterPro" id="IPR019741">
    <property type="entry name" value="Galactokinase_CS"/>
</dbReference>
<dbReference type="InterPro" id="IPR000705">
    <property type="entry name" value="Galactokinase"/>
</dbReference>
<keyword evidence="6 11" id="KW-0418">Kinase</keyword>
<keyword evidence="3 11" id="KW-0808">Transferase</keyword>
<dbReference type="GO" id="GO:0005524">
    <property type="term" value="F:ATP binding"/>
    <property type="evidence" value="ECO:0007669"/>
    <property type="project" value="UniProtKB-UniRule"/>
</dbReference>
<dbReference type="InterPro" id="IPR020568">
    <property type="entry name" value="Ribosomal_Su5_D2-typ_SF"/>
</dbReference>
<keyword evidence="2 11" id="KW-0963">Cytoplasm</keyword>
<dbReference type="PANTHER" id="PTHR10457">
    <property type="entry name" value="MEVALONATE KINASE/GALACTOKINASE"/>
    <property type="match status" value="1"/>
</dbReference>
<keyword evidence="9 11" id="KW-0299">Galactose metabolism</keyword>
<keyword evidence="5 11" id="KW-0547">Nucleotide-binding</keyword>
<evidence type="ECO:0000256" key="7">
    <source>
        <dbReference type="ARBA" id="ARBA00022840"/>
    </source>
</evidence>
<dbReference type="Pfam" id="PF10509">
    <property type="entry name" value="GalKase_gal_bdg"/>
    <property type="match status" value="1"/>
</dbReference>
<feature type="binding site" evidence="11">
    <location>
        <position position="158"/>
    </location>
    <ligand>
        <name>Mg(2+)</name>
        <dbReference type="ChEBI" id="CHEBI:18420"/>
    </ligand>
</feature>
<evidence type="ECO:0000256" key="9">
    <source>
        <dbReference type="ARBA" id="ARBA00023144"/>
    </source>
</evidence>
<accession>A0A934WQW3</accession>
<dbReference type="NCBIfam" id="TIGR00131">
    <property type="entry name" value="gal_kin"/>
    <property type="match status" value="1"/>
</dbReference>
<evidence type="ECO:0000256" key="6">
    <source>
        <dbReference type="ARBA" id="ARBA00022777"/>
    </source>
</evidence>
<dbReference type="GO" id="GO:0006012">
    <property type="term" value="P:galactose metabolic process"/>
    <property type="evidence" value="ECO:0007669"/>
    <property type="project" value="UniProtKB-UniRule"/>
</dbReference>
<dbReference type="EC" id="2.7.1.6" evidence="11 12"/>
<feature type="binding site" evidence="11">
    <location>
        <begin position="120"/>
        <end position="126"/>
    </location>
    <ligand>
        <name>ATP</name>
        <dbReference type="ChEBI" id="CHEBI:30616"/>
    </ligand>
</feature>
<dbReference type="InterPro" id="IPR006203">
    <property type="entry name" value="GHMP_knse_ATP-bd_CS"/>
</dbReference>
<dbReference type="Gene3D" id="3.30.70.890">
    <property type="entry name" value="GHMP kinase, C-terminal domain"/>
    <property type="match status" value="1"/>
</dbReference>
<dbReference type="Proteomes" id="UP000633365">
    <property type="component" value="Unassembled WGS sequence"/>
</dbReference>
<feature type="domain" description="GHMP kinase C-terminal" evidence="14">
    <location>
        <begin position="281"/>
        <end position="361"/>
    </location>
</feature>
<evidence type="ECO:0000313" key="17">
    <source>
        <dbReference type="Proteomes" id="UP000633365"/>
    </source>
</evidence>
<dbReference type="NCBIfam" id="NF003705">
    <property type="entry name" value="PRK05322.1"/>
    <property type="match status" value="1"/>
</dbReference>
<dbReference type="InterPro" id="IPR036554">
    <property type="entry name" value="GHMP_kinase_C_sf"/>
</dbReference>
<dbReference type="PRINTS" id="PR00473">
    <property type="entry name" value="GALCTOKINASE"/>
</dbReference>
<gene>
    <name evidence="11" type="primary">galK</name>
    <name evidence="16" type="ORF">JKK62_01240</name>
</gene>
<dbReference type="Pfam" id="PF08544">
    <property type="entry name" value="GHMP_kinases_C"/>
    <property type="match status" value="1"/>
</dbReference>
<evidence type="ECO:0000256" key="8">
    <source>
        <dbReference type="ARBA" id="ARBA00022842"/>
    </source>
</evidence>
<name>A0A934WQW3_9FIRM</name>
<dbReference type="GO" id="GO:0005829">
    <property type="term" value="C:cytosol"/>
    <property type="evidence" value="ECO:0007669"/>
    <property type="project" value="TreeGrafter"/>
</dbReference>
<reference evidence="16" key="1">
    <citation type="submission" date="2021-01" db="EMBL/GenBank/DDBJ databases">
        <title>Genome public.</title>
        <authorList>
            <person name="Liu C."/>
            <person name="Sun Q."/>
        </authorList>
    </citation>
    <scope>NUCLEOTIDE SEQUENCE</scope>
    <source>
        <strain evidence="16">M6</strain>
    </source>
</reference>
<evidence type="ECO:0000259" key="15">
    <source>
        <dbReference type="Pfam" id="PF10509"/>
    </source>
</evidence>
<evidence type="ECO:0000256" key="12">
    <source>
        <dbReference type="NCBIfam" id="TIGR00131"/>
    </source>
</evidence>
<dbReference type="SUPFAM" id="SSF54211">
    <property type="entry name" value="Ribosomal protein S5 domain 2-like"/>
    <property type="match status" value="1"/>
</dbReference>
<comment type="similarity">
    <text evidence="1 11">Belongs to the GHMP kinase family. GalK subfamily.</text>
</comment>
<sequence>MSAEVKDIFSQVFGREPDVCAFAPGRVNLIGEHTDYNGGNVLPCALNLGIKGAARLRDDKTIRLYSANFPDKGIAEISLSSLLGGEWTDYPLSVIRTFAAMGYVIDRGADLVFSGNLPDGSGLSSSAALEVLTGLLLKELYGFSVTAQELAVFGQFAENRFIGVNCGIMDQFASAMGKSGSAILLDSATLDYSYAPFPENDAALVIVNSGVKHSLASSAYNDRRRECETALADINKVKKASSLCALSVDEFERYKDSIQNPVCRKRARHAVYENHRTKQAADALRNGDLTEFGRLMRESHLSLKDDYEVSCAELDFLAETAWSFDGVYGARMTGGGFGGCTVNLIKKDRLSSFVGTVSEKYRKKFGIDAQIFAVEISGGARVISD</sequence>
<dbReference type="PIRSF" id="PIRSF000530">
    <property type="entry name" value="Galactokinase"/>
    <property type="match status" value="1"/>
</dbReference>
<feature type="binding site" evidence="11">
    <location>
        <position position="126"/>
    </location>
    <ligand>
        <name>Mg(2+)</name>
        <dbReference type="ChEBI" id="CHEBI:18420"/>
    </ligand>
</feature>
<evidence type="ECO:0000256" key="10">
    <source>
        <dbReference type="ARBA" id="ARBA00023277"/>
    </source>
</evidence>
<dbReference type="RefSeq" id="WP_201426603.1">
    <property type="nucleotide sequence ID" value="NZ_JAEQMG010000021.1"/>
</dbReference>
<evidence type="ECO:0000313" key="16">
    <source>
        <dbReference type="EMBL" id="MBK6087292.1"/>
    </source>
</evidence>
<feature type="binding site" evidence="11">
    <location>
        <begin position="32"/>
        <end position="35"/>
    </location>
    <ligand>
        <name>substrate</name>
    </ligand>
</feature>
<keyword evidence="17" id="KW-1185">Reference proteome</keyword>
<comment type="pathway">
    <text evidence="11">Carbohydrate metabolism; galactose metabolism.</text>
</comment>
<dbReference type="InterPro" id="IPR022963">
    <property type="entry name" value="Galactokinase_bac"/>
</dbReference>
<feature type="domain" description="GHMP kinase N-terminal" evidence="13">
    <location>
        <begin position="92"/>
        <end position="178"/>
    </location>
</feature>
<feature type="site" description="Transition state stabilizer" evidence="11">
    <location>
        <position position="26"/>
    </location>
</feature>
<dbReference type="GO" id="GO:0000287">
    <property type="term" value="F:magnesium ion binding"/>
    <property type="evidence" value="ECO:0007669"/>
    <property type="project" value="UniProtKB-UniRule"/>
</dbReference>
<feature type="binding site" evidence="11">
    <location>
        <position position="220"/>
    </location>
    <ligand>
        <name>substrate</name>
    </ligand>
</feature>
<evidence type="ECO:0000259" key="13">
    <source>
        <dbReference type="Pfam" id="PF00288"/>
    </source>
</evidence>
<dbReference type="SUPFAM" id="SSF55060">
    <property type="entry name" value="GHMP Kinase, C-terminal domain"/>
    <property type="match status" value="1"/>
</dbReference>
<dbReference type="InterPro" id="IPR014721">
    <property type="entry name" value="Ribsml_uS5_D2-typ_fold_subgr"/>
</dbReference>
<comment type="caution">
    <text evidence="16">The sequence shown here is derived from an EMBL/GenBank/DDBJ whole genome shotgun (WGS) entry which is preliminary data.</text>
</comment>
<dbReference type="Gene3D" id="3.30.230.10">
    <property type="match status" value="1"/>
</dbReference>
<evidence type="ECO:0000259" key="14">
    <source>
        <dbReference type="Pfam" id="PF08544"/>
    </source>
</evidence>
<evidence type="ECO:0000256" key="1">
    <source>
        <dbReference type="ARBA" id="ARBA00006566"/>
    </source>
</evidence>
<dbReference type="PROSITE" id="PS00627">
    <property type="entry name" value="GHMP_KINASES_ATP"/>
    <property type="match status" value="1"/>
</dbReference>
<dbReference type="AlphaFoldDB" id="A0A934WQW3"/>
<dbReference type="PRINTS" id="PR00959">
    <property type="entry name" value="MEVGALKINASE"/>
</dbReference>
<dbReference type="HAMAP" id="MF_00246">
    <property type="entry name" value="Galactokinase"/>
    <property type="match status" value="1"/>
</dbReference>
<feature type="active site" description="Proton acceptor" evidence="11">
    <location>
        <position position="170"/>
    </location>
</feature>